<keyword evidence="1" id="KW-0472">Membrane</keyword>
<keyword evidence="1" id="KW-0812">Transmembrane</keyword>
<protein>
    <submittedName>
        <fullName evidence="2">Uncharacterized protein</fullName>
    </submittedName>
</protein>
<gene>
    <name evidence="2" type="ORF">HF682_09215</name>
</gene>
<dbReference type="AlphaFoldDB" id="A0A847SCZ4"/>
<keyword evidence="3" id="KW-1185">Reference proteome</keyword>
<feature type="transmembrane region" description="Helical" evidence="1">
    <location>
        <begin position="30"/>
        <end position="53"/>
    </location>
</feature>
<organism evidence="2 3">
    <name type="scientific">Leeia aquatica</name>
    <dbReference type="NCBI Taxonomy" id="2725557"/>
    <lineage>
        <taxon>Bacteria</taxon>
        <taxon>Pseudomonadati</taxon>
        <taxon>Pseudomonadota</taxon>
        <taxon>Betaproteobacteria</taxon>
        <taxon>Neisseriales</taxon>
        <taxon>Leeiaceae</taxon>
        <taxon>Leeia</taxon>
    </lineage>
</organism>
<evidence type="ECO:0000313" key="2">
    <source>
        <dbReference type="EMBL" id="NLR75336.1"/>
    </source>
</evidence>
<keyword evidence="1" id="KW-1133">Transmembrane helix</keyword>
<reference evidence="2 3" key="1">
    <citation type="submission" date="2020-04" db="EMBL/GenBank/DDBJ databases">
        <title>Draft genome of Leeia sp. IMCC25680.</title>
        <authorList>
            <person name="Song J."/>
            <person name="Cho J.-C."/>
        </authorList>
    </citation>
    <scope>NUCLEOTIDE SEQUENCE [LARGE SCALE GENOMIC DNA]</scope>
    <source>
        <strain evidence="2 3">IMCC25680</strain>
    </source>
</reference>
<dbReference type="RefSeq" id="WP_168877011.1">
    <property type="nucleotide sequence ID" value="NZ_JABAIM010000002.1"/>
</dbReference>
<comment type="caution">
    <text evidence="2">The sequence shown here is derived from an EMBL/GenBank/DDBJ whole genome shotgun (WGS) entry which is preliminary data.</text>
</comment>
<sequence length="64" mass="7150">MSTGKIILIWLAIGGVLFALFTAFGPHREVVGNVLVAPLGGFVGLFAALRLWWGRQRDKRKRDR</sequence>
<feature type="transmembrane region" description="Helical" evidence="1">
    <location>
        <begin position="7"/>
        <end position="24"/>
    </location>
</feature>
<dbReference type="Proteomes" id="UP000587991">
    <property type="component" value="Unassembled WGS sequence"/>
</dbReference>
<proteinExistence type="predicted"/>
<dbReference type="EMBL" id="JABAIM010000002">
    <property type="protein sequence ID" value="NLR75336.1"/>
    <property type="molecule type" value="Genomic_DNA"/>
</dbReference>
<evidence type="ECO:0000256" key="1">
    <source>
        <dbReference type="SAM" id="Phobius"/>
    </source>
</evidence>
<evidence type="ECO:0000313" key="3">
    <source>
        <dbReference type="Proteomes" id="UP000587991"/>
    </source>
</evidence>
<accession>A0A847SCZ4</accession>
<name>A0A847SCZ4_9NEIS</name>